<evidence type="ECO:0000313" key="9">
    <source>
        <dbReference type="Proteomes" id="UP001208570"/>
    </source>
</evidence>
<evidence type="ECO:0000256" key="5">
    <source>
        <dbReference type="ARBA" id="ARBA00023242"/>
    </source>
</evidence>
<accession>A0AAD9J4W1</accession>
<evidence type="ECO:0000259" key="7">
    <source>
        <dbReference type="PROSITE" id="PS50157"/>
    </source>
</evidence>
<gene>
    <name evidence="8" type="ORF">LSH36_625g01080</name>
</gene>
<feature type="domain" description="C2H2-type" evidence="7">
    <location>
        <begin position="75"/>
        <end position="100"/>
    </location>
</feature>
<evidence type="ECO:0000256" key="2">
    <source>
        <dbReference type="ARBA" id="ARBA00022737"/>
    </source>
</evidence>
<feature type="domain" description="C2H2-type" evidence="7">
    <location>
        <begin position="45"/>
        <end position="73"/>
    </location>
</feature>
<dbReference type="GO" id="GO:0000978">
    <property type="term" value="F:RNA polymerase II cis-regulatory region sequence-specific DNA binding"/>
    <property type="evidence" value="ECO:0007669"/>
    <property type="project" value="TreeGrafter"/>
</dbReference>
<evidence type="ECO:0000256" key="3">
    <source>
        <dbReference type="ARBA" id="ARBA00022771"/>
    </source>
</evidence>
<comment type="caution">
    <text evidence="8">The sequence shown here is derived from an EMBL/GenBank/DDBJ whole genome shotgun (WGS) entry which is preliminary data.</text>
</comment>
<feature type="non-terminal residue" evidence="8">
    <location>
        <position position="1"/>
    </location>
</feature>
<keyword evidence="9" id="KW-1185">Reference proteome</keyword>
<dbReference type="FunFam" id="3.30.160.60:FF:000065">
    <property type="entry name" value="B-cell CLL/lymphoma 6, member B"/>
    <property type="match status" value="1"/>
</dbReference>
<evidence type="ECO:0000256" key="4">
    <source>
        <dbReference type="ARBA" id="ARBA00022833"/>
    </source>
</evidence>
<feature type="domain" description="C2H2-type" evidence="7">
    <location>
        <begin position="17"/>
        <end position="44"/>
    </location>
</feature>
<keyword evidence="2" id="KW-0677">Repeat</keyword>
<dbReference type="AlphaFoldDB" id="A0AAD9J4W1"/>
<dbReference type="InterPro" id="IPR050527">
    <property type="entry name" value="Snail/Krueppel_Znf"/>
</dbReference>
<dbReference type="InterPro" id="IPR013087">
    <property type="entry name" value="Znf_C2H2_type"/>
</dbReference>
<protein>
    <recommendedName>
        <fullName evidence="7">C2H2-type domain-containing protein</fullName>
    </recommendedName>
</protein>
<dbReference type="PROSITE" id="PS00028">
    <property type="entry name" value="ZINC_FINGER_C2H2_1"/>
    <property type="match status" value="3"/>
</dbReference>
<keyword evidence="1" id="KW-0479">Metal-binding</keyword>
<organism evidence="8 9">
    <name type="scientific">Paralvinella palmiformis</name>
    <dbReference type="NCBI Taxonomy" id="53620"/>
    <lineage>
        <taxon>Eukaryota</taxon>
        <taxon>Metazoa</taxon>
        <taxon>Spiralia</taxon>
        <taxon>Lophotrochozoa</taxon>
        <taxon>Annelida</taxon>
        <taxon>Polychaeta</taxon>
        <taxon>Sedentaria</taxon>
        <taxon>Canalipalpata</taxon>
        <taxon>Terebellida</taxon>
        <taxon>Terebelliformia</taxon>
        <taxon>Alvinellidae</taxon>
        <taxon>Paralvinella</taxon>
    </lineage>
</organism>
<dbReference type="PANTHER" id="PTHR24388:SF104">
    <property type="entry name" value="AT-RICH BINDING PROTEIN-RELATED"/>
    <property type="match status" value="1"/>
</dbReference>
<reference evidence="8" key="1">
    <citation type="journal article" date="2023" name="Mol. Biol. Evol.">
        <title>Third-Generation Sequencing Reveals the Adaptive Role of the Epigenome in Three Deep-Sea Polychaetes.</title>
        <authorList>
            <person name="Perez M."/>
            <person name="Aroh O."/>
            <person name="Sun Y."/>
            <person name="Lan Y."/>
            <person name="Juniper S.K."/>
            <person name="Young C.R."/>
            <person name="Angers B."/>
            <person name="Qian P.Y."/>
        </authorList>
    </citation>
    <scope>NUCLEOTIDE SEQUENCE</scope>
    <source>
        <strain evidence="8">P08H-3</strain>
    </source>
</reference>
<name>A0AAD9J4W1_9ANNE</name>
<dbReference type="InterPro" id="IPR036236">
    <property type="entry name" value="Znf_C2H2_sf"/>
</dbReference>
<dbReference type="GO" id="GO:0000981">
    <property type="term" value="F:DNA-binding transcription factor activity, RNA polymerase II-specific"/>
    <property type="evidence" value="ECO:0007669"/>
    <property type="project" value="TreeGrafter"/>
</dbReference>
<dbReference type="GO" id="GO:0008270">
    <property type="term" value="F:zinc ion binding"/>
    <property type="evidence" value="ECO:0007669"/>
    <property type="project" value="UniProtKB-KW"/>
</dbReference>
<keyword evidence="5" id="KW-0539">Nucleus</keyword>
<sequence length="100" mass="11855">VFLLQIKQSSRQQDGTWRCHICSKLLSTKNILNKHIRLHQGAYSFFCHICHKGFMDRTRLKGHLAIKHQAAEKSFVCTICEKRYAYKSQLRDHFKIKHLT</sequence>
<evidence type="ECO:0000313" key="8">
    <source>
        <dbReference type="EMBL" id="KAK2146207.1"/>
    </source>
</evidence>
<evidence type="ECO:0000256" key="1">
    <source>
        <dbReference type="ARBA" id="ARBA00022723"/>
    </source>
</evidence>
<keyword evidence="4" id="KW-0862">Zinc</keyword>
<evidence type="ECO:0000256" key="6">
    <source>
        <dbReference type="PROSITE-ProRule" id="PRU00042"/>
    </source>
</evidence>
<dbReference type="Proteomes" id="UP001208570">
    <property type="component" value="Unassembled WGS sequence"/>
</dbReference>
<dbReference type="PANTHER" id="PTHR24388">
    <property type="entry name" value="ZINC FINGER PROTEIN"/>
    <property type="match status" value="1"/>
</dbReference>
<proteinExistence type="predicted"/>
<keyword evidence="3 6" id="KW-0863">Zinc-finger</keyword>
<dbReference type="EMBL" id="JAODUP010000625">
    <property type="protein sequence ID" value="KAK2146207.1"/>
    <property type="molecule type" value="Genomic_DNA"/>
</dbReference>
<dbReference type="SMART" id="SM00355">
    <property type="entry name" value="ZnF_C2H2"/>
    <property type="match status" value="3"/>
</dbReference>
<dbReference type="PROSITE" id="PS50157">
    <property type="entry name" value="ZINC_FINGER_C2H2_2"/>
    <property type="match status" value="3"/>
</dbReference>
<dbReference type="Pfam" id="PF05605">
    <property type="entry name" value="zf-Di19"/>
    <property type="match status" value="1"/>
</dbReference>
<dbReference type="SUPFAM" id="SSF57667">
    <property type="entry name" value="beta-beta-alpha zinc fingers"/>
    <property type="match status" value="2"/>
</dbReference>
<dbReference type="Gene3D" id="3.30.160.60">
    <property type="entry name" value="Classic Zinc Finger"/>
    <property type="match status" value="2"/>
</dbReference>
<dbReference type="InterPro" id="IPR008598">
    <property type="entry name" value="Di19_Zn-bd"/>
</dbReference>